<accession>A0AAW6SQV7</accession>
<keyword evidence="5 7" id="KW-1133">Transmembrane helix</keyword>
<evidence type="ECO:0000256" key="4">
    <source>
        <dbReference type="ARBA" id="ARBA00022692"/>
    </source>
</evidence>
<evidence type="ECO:0000256" key="7">
    <source>
        <dbReference type="SAM" id="Phobius"/>
    </source>
</evidence>
<comment type="caution">
    <text evidence="10">The sequence shown here is derived from an EMBL/GenBank/DDBJ whole genome shotgun (WGS) entry which is preliminary data.</text>
</comment>
<dbReference type="Pfam" id="PF13807">
    <property type="entry name" value="GNVR"/>
    <property type="match status" value="1"/>
</dbReference>
<sequence>MEETLNLKEVLTIIRRRLKLITLISMFAIIFSATVTFFLLTPIYQASTQILVNQKNKDNQLDLNQMQSNVSLINTYKEIIKSPVIVEKVINKLQIDQSVEQLNSNIMINTRDNSQVFSLIVHDKNAGMAVLIANTISETFQKEIKGIMNVDNVSILARAELDKNPIPVKPNPIMNIALAAIIGLMVGVGISFLLEYFDNTLKDSKDIDSYLGLPVLGTIQKIPQRKARRKIKKSKMGVETFES</sequence>
<organism evidence="10 11">
    <name type="scientific">Heyndrickxia oleronia</name>
    <dbReference type="NCBI Taxonomy" id="38875"/>
    <lineage>
        <taxon>Bacteria</taxon>
        <taxon>Bacillati</taxon>
        <taxon>Bacillota</taxon>
        <taxon>Bacilli</taxon>
        <taxon>Bacillales</taxon>
        <taxon>Bacillaceae</taxon>
        <taxon>Heyndrickxia</taxon>
    </lineage>
</organism>
<dbReference type="PANTHER" id="PTHR32309">
    <property type="entry name" value="TYROSINE-PROTEIN KINASE"/>
    <property type="match status" value="1"/>
</dbReference>
<evidence type="ECO:0000259" key="8">
    <source>
        <dbReference type="Pfam" id="PF02706"/>
    </source>
</evidence>
<feature type="domain" description="Polysaccharide chain length determinant N-terminal" evidence="8">
    <location>
        <begin position="3"/>
        <end position="93"/>
    </location>
</feature>
<keyword evidence="3" id="KW-1003">Cell membrane</keyword>
<evidence type="ECO:0000313" key="10">
    <source>
        <dbReference type="EMBL" id="MDH5159344.1"/>
    </source>
</evidence>
<keyword evidence="4 7" id="KW-0812">Transmembrane</keyword>
<protein>
    <submittedName>
        <fullName evidence="10">Wzz/FepE/Etk N-terminal domain-containing protein</fullName>
    </submittedName>
</protein>
<comment type="subcellular location">
    <subcellularLocation>
        <location evidence="1">Cell membrane</location>
        <topology evidence="1">Multi-pass membrane protein</topology>
    </subcellularLocation>
</comment>
<dbReference type="InterPro" id="IPR003856">
    <property type="entry name" value="LPS_length_determ_N"/>
</dbReference>
<reference evidence="10" key="1">
    <citation type="submission" date="2023-03" db="EMBL/GenBank/DDBJ databases">
        <title>Bacterial isolates from washroom surfaces on a university campus.</title>
        <authorList>
            <person name="Holman D.B."/>
            <person name="Gzyl K.E."/>
            <person name="Taheri A.E."/>
        </authorList>
    </citation>
    <scope>NUCLEOTIDE SEQUENCE</scope>
    <source>
        <strain evidence="10">RD03</strain>
    </source>
</reference>
<dbReference type="Proteomes" id="UP001159179">
    <property type="component" value="Unassembled WGS sequence"/>
</dbReference>
<evidence type="ECO:0000256" key="6">
    <source>
        <dbReference type="ARBA" id="ARBA00023136"/>
    </source>
</evidence>
<comment type="similarity">
    <text evidence="2">Belongs to the CpsC/CapA family.</text>
</comment>
<evidence type="ECO:0000256" key="1">
    <source>
        <dbReference type="ARBA" id="ARBA00004651"/>
    </source>
</evidence>
<dbReference type="Pfam" id="PF02706">
    <property type="entry name" value="Wzz"/>
    <property type="match status" value="1"/>
</dbReference>
<keyword evidence="6 7" id="KW-0472">Membrane</keyword>
<evidence type="ECO:0000313" key="11">
    <source>
        <dbReference type="Proteomes" id="UP001159179"/>
    </source>
</evidence>
<dbReference type="AlphaFoldDB" id="A0AAW6SQV7"/>
<feature type="domain" description="Tyrosine-protein kinase G-rich" evidence="9">
    <location>
        <begin position="141"/>
        <end position="193"/>
    </location>
</feature>
<name>A0AAW6SQV7_9BACI</name>
<dbReference type="RefSeq" id="WP_280615338.1">
    <property type="nucleotide sequence ID" value="NZ_JAROYP010000001.1"/>
</dbReference>
<feature type="transmembrane region" description="Helical" evidence="7">
    <location>
        <begin position="173"/>
        <end position="197"/>
    </location>
</feature>
<evidence type="ECO:0000256" key="5">
    <source>
        <dbReference type="ARBA" id="ARBA00022989"/>
    </source>
</evidence>
<dbReference type="InterPro" id="IPR032807">
    <property type="entry name" value="GNVR"/>
</dbReference>
<proteinExistence type="inferred from homology"/>
<evidence type="ECO:0000259" key="9">
    <source>
        <dbReference type="Pfam" id="PF13807"/>
    </source>
</evidence>
<gene>
    <name evidence="10" type="ORF">P5X88_00230</name>
</gene>
<evidence type="ECO:0000256" key="3">
    <source>
        <dbReference type="ARBA" id="ARBA00022475"/>
    </source>
</evidence>
<dbReference type="PANTHER" id="PTHR32309:SF13">
    <property type="entry name" value="FERRIC ENTEROBACTIN TRANSPORT PROTEIN FEPE"/>
    <property type="match status" value="1"/>
</dbReference>
<evidence type="ECO:0000256" key="2">
    <source>
        <dbReference type="ARBA" id="ARBA00006683"/>
    </source>
</evidence>
<dbReference type="GO" id="GO:0005886">
    <property type="term" value="C:plasma membrane"/>
    <property type="evidence" value="ECO:0007669"/>
    <property type="project" value="UniProtKB-SubCell"/>
</dbReference>
<feature type="transmembrane region" description="Helical" evidence="7">
    <location>
        <begin position="20"/>
        <end position="44"/>
    </location>
</feature>
<dbReference type="EMBL" id="JAROYP010000001">
    <property type="protein sequence ID" value="MDH5159344.1"/>
    <property type="molecule type" value="Genomic_DNA"/>
</dbReference>
<dbReference type="InterPro" id="IPR050445">
    <property type="entry name" value="Bact_polysacc_biosynth/exp"/>
</dbReference>
<dbReference type="GO" id="GO:0004713">
    <property type="term" value="F:protein tyrosine kinase activity"/>
    <property type="evidence" value="ECO:0007669"/>
    <property type="project" value="TreeGrafter"/>
</dbReference>